<keyword evidence="3" id="KW-1185">Reference proteome</keyword>
<feature type="transmembrane region" description="Helical" evidence="1">
    <location>
        <begin position="43"/>
        <end position="65"/>
    </location>
</feature>
<keyword evidence="1" id="KW-0812">Transmembrane</keyword>
<gene>
    <name evidence="2" type="ORF">GS03_01091</name>
</gene>
<dbReference type="KEGG" id="fsn:GS03_01091"/>
<proteinExistence type="predicted"/>
<dbReference type="AlphaFoldDB" id="A0A4P7PRY4"/>
<dbReference type="Proteomes" id="UP000296862">
    <property type="component" value="Chromosome"/>
</dbReference>
<accession>A0A4P7PRY4</accession>
<evidence type="ECO:0000256" key="1">
    <source>
        <dbReference type="SAM" id="Phobius"/>
    </source>
</evidence>
<dbReference type="EMBL" id="CP038810">
    <property type="protein sequence ID" value="QBZ97599.1"/>
    <property type="molecule type" value="Genomic_DNA"/>
</dbReference>
<feature type="transmembrane region" description="Helical" evidence="1">
    <location>
        <begin position="5"/>
        <end position="23"/>
    </location>
</feature>
<name>A0A4P7PRY4_9FLAO</name>
<dbReference type="RefSeq" id="WP_136151552.1">
    <property type="nucleotide sequence ID" value="NZ_CP038810.1"/>
</dbReference>
<reference evidence="2 3" key="1">
    <citation type="submission" date="2019-04" db="EMBL/GenBank/DDBJ databases">
        <title>Flavobacterium sp. GS03.</title>
        <authorList>
            <person name="Kim H."/>
        </authorList>
    </citation>
    <scope>NUCLEOTIDE SEQUENCE [LARGE SCALE GENOMIC DNA]</scope>
    <source>
        <strain evidence="2 3">GS03</strain>
    </source>
</reference>
<organism evidence="2 3">
    <name type="scientific">Flavobacterium sangjuense</name>
    <dbReference type="NCBI Taxonomy" id="2518177"/>
    <lineage>
        <taxon>Bacteria</taxon>
        <taxon>Pseudomonadati</taxon>
        <taxon>Bacteroidota</taxon>
        <taxon>Flavobacteriia</taxon>
        <taxon>Flavobacteriales</taxon>
        <taxon>Flavobacteriaceae</taxon>
        <taxon>Flavobacterium</taxon>
    </lineage>
</organism>
<evidence type="ECO:0000313" key="2">
    <source>
        <dbReference type="EMBL" id="QBZ97599.1"/>
    </source>
</evidence>
<sequence>MKKLYILIVIYLVALTIAIYGYIIDTDPIIGSFTNQVFEVIMLSAFIFAILMLPVYLFYFVYSVFKRIQKPK</sequence>
<protein>
    <submittedName>
        <fullName evidence="2">Uncharacterized protein</fullName>
    </submittedName>
</protein>
<evidence type="ECO:0000313" key="3">
    <source>
        <dbReference type="Proteomes" id="UP000296862"/>
    </source>
</evidence>
<keyword evidence="1" id="KW-0472">Membrane</keyword>
<keyword evidence="1" id="KW-1133">Transmembrane helix</keyword>